<keyword evidence="2" id="KW-1133">Transmembrane helix</keyword>
<sequence>MHAFFRRFVPDLPPIGPRERIRGAFGALFGILVTGLLSHAALGDGSALPIMIAPMGASAVLLFAAPASPLAQPWSILGGNLVAALVGVTATKLVPDPYLACALAIGVAIAIMTALKCLHPPSGAVALTAVLGGPAVTTLGYGFVVWPVLANSALLLASALAFNNLAGRPYPHPRAQGTSPRPVEPARSAQEALASADIDAALENFGQLIDVERSDLEAILRDAQLRAYARRSGLTTCGEIMTRGVVAVGPHAPLKEALELLRRHRVKALPVTDEGGRVLGVVTQTDLLDKSEWSAAGPRLGFRRRVRLALTRVRAPHGAVEDIMTAPAITATPETPVSDVVAAMARSGLHHLPVVDGDGKLLGVVSQTDIVSALLADGAKASEIAA</sequence>
<evidence type="ECO:0000313" key="4">
    <source>
        <dbReference type="EMBL" id="QZO02518.1"/>
    </source>
</evidence>
<feature type="transmembrane region" description="Helical" evidence="2">
    <location>
        <begin position="48"/>
        <end position="67"/>
    </location>
</feature>
<evidence type="ECO:0000256" key="2">
    <source>
        <dbReference type="SAM" id="Phobius"/>
    </source>
</evidence>
<dbReference type="Proteomes" id="UP000825701">
    <property type="component" value="Chromosome"/>
</dbReference>
<feature type="transmembrane region" description="Helical" evidence="2">
    <location>
        <begin position="74"/>
        <end position="91"/>
    </location>
</feature>
<dbReference type="CDD" id="cd04600">
    <property type="entry name" value="CBS_pair_HPP_assoc"/>
    <property type="match status" value="1"/>
</dbReference>
<dbReference type="InterPro" id="IPR000644">
    <property type="entry name" value="CBS_dom"/>
</dbReference>
<dbReference type="Pfam" id="PF00571">
    <property type="entry name" value="CBS"/>
    <property type="match status" value="2"/>
</dbReference>
<evidence type="ECO:0000313" key="5">
    <source>
        <dbReference type="Proteomes" id="UP000825701"/>
    </source>
</evidence>
<feature type="transmembrane region" description="Helical" evidence="2">
    <location>
        <begin position="122"/>
        <end position="142"/>
    </location>
</feature>
<dbReference type="Pfam" id="PF04982">
    <property type="entry name" value="TM_HPP"/>
    <property type="match status" value="1"/>
</dbReference>
<evidence type="ECO:0000256" key="1">
    <source>
        <dbReference type="ARBA" id="ARBA00023122"/>
    </source>
</evidence>
<organism evidence="4 5">
    <name type="scientific">Chenggangzhangella methanolivorans</name>
    <dbReference type="NCBI Taxonomy" id="1437009"/>
    <lineage>
        <taxon>Bacteria</taxon>
        <taxon>Pseudomonadati</taxon>
        <taxon>Pseudomonadota</taxon>
        <taxon>Alphaproteobacteria</taxon>
        <taxon>Hyphomicrobiales</taxon>
        <taxon>Methylopilaceae</taxon>
        <taxon>Chenggangzhangella</taxon>
    </lineage>
</organism>
<dbReference type="Gene3D" id="3.10.580.10">
    <property type="entry name" value="CBS-domain"/>
    <property type="match status" value="1"/>
</dbReference>
<dbReference type="InterPro" id="IPR046342">
    <property type="entry name" value="CBS_dom_sf"/>
</dbReference>
<keyword evidence="2" id="KW-0812">Transmembrane</keyword>
<dbReference type="SUPFAM" id="SSF54631">
    <property type="entry name" value="CBS-domain pair"/>
    <property type="match status" value="1"/>
</dbReference>
<evidence type="ECO:0000259" key="3">
    <source>
        <dbReference type="SMART" id="SM00116"/>
    </source>
</evidence>
<dbReference type="InterPro" id="IPR051257">
    <property type="entry name" value="Diverse_CBS-Domain"/>
</dbReference>
<dbReference type="AlphaFoldDB" id="A0A9E6RF71"/>
<feature type="transmembrane region" description="Helical" evidence="2">
    <location>
        <begin position="97"/>
        <end position="115"/>
    </location>
</feature>
<dbReference type="EMBL" id="CP081869">
    <property type="protein sequence ID" value="QZO02518.1"/>
    <property type="molecule type" value="Genomic_DNA"/>
</dbReference>
<accession>A0A9E6RF71</accession>
<dbReference type="RefSeq" id="WP_261405837.1">
    <property type="nucleotide sequence ID" value="NZ_CP081869.1"/>
</dbReference>
<feature type="domain" description="CBS" evidence="3">
    <location>
        <begin position="244"/>
        <end position="292"/>
    </location>
</feature>
<dbReference type="PANTHER" id="PTHR43080">
    <property type="entry name" value="CBS DOMAIN-CONTAINING PROTEIN CBSX3, MITOCHONDRIAL"/>
    <property type="match status" value="1"/>
</dbReference>
<feature type="domain" description="CBS" evidence="3">
    <location>
        <begin position="327"/>
        <end position="375"/>
    </location>
</feature>
<reference evidence="4" key="1">
    <citation type="submission" date="2021-08" db="EMBL/GenBank/DDBJ databases">
        <authorList>
            <person name="Zhang H."/>
            <person name="Xu M."/>
            <person name="Yu Z."/>
            <person name="Yang L."/>
            <person name="Cai Y."/>
        </authorList>
    </citation>
    <scope>NUCLEOTIDE SEQUENCE</scope>
    <source>
        <strain evidence="4">CHL1</strain>
    </source>
</reference>
<dbReference type="PANTHER" id="PTHR43080:SF29">
    <property type="entry name" value="OS02G0818000 PROTEIN"/>
    <property type="match status" value="1"/>
</dbReference>
<feature type="transmembrane region" description="Helical" evidence="2">
    <location>
        <begin position="21"/>
        <end position="42"/>
    </location>
</feature>
<proteinExistence type="predicted"/>
<dbReference type="KEGG" id="cmet:K6K41_25215"/>
<dbReference type="InterPro" id="IPR058581">
    <property type="entry name" value="TM_HPP"/>
</dbReference>
<keyword evidence="2" id="KW-0472">Membrane</keyword>
<protein>
    <submittedName>
        <fullName evidence="4">HPP family protein</fullName>
    </submittedName>
</protein>
<name>A0A9E6RF71_9HYPH</name>
<keyword evidence="1" id="KW-0129">CBS domain</keyword>
<keyword evidence="5" id="KW-1185">Reference proteome</keyword>
<dbReference type="SMART" id="SM00116">
    <property type="entry name" value="CBS"/>
    <property type="match status" value="2"/>
</dbReference>
<gene>
    <name evidence="4" type="ORF">K6K41_25215</name>
</gene>